<dbReference type="PROSITE" id="PS51257">
    <property type="entry name" value="PROKAR_LIPOPROTEIN"/>
    <property type="match status" value="1"/>
</dbReference>
<dbReference type="Gene3D" id="3.30.1330.60">
    <property type="entry name" value="OmpA-like domain"/>
    <property type="match status" value="1"/>
</dbReference>
<dbReference type="InterPro" id="IPR036737">
    <property type="entry name" value="OmpA-like_sf"/>
</dbReference>
<protein>
    <submittedName>
        <fullName evidence="3">OmpA family protein</fullName>
    </submittedName>
</protein>
<feature type="domain" description="OmpA-like" evidence="2">
    <location>
        <begin position="31"/>
        <end position="146"/>
    </location>
</feature>
<keyword evidence="4" id="KW-1185">Reference proteome</keyword>
<dbReference type="RefSeq" id="WP_218151404.1">
    <property type="nucleotide sequence ID" value="NZ_FOZV01000001.1"/>
</dbReference>
<gene>
    <name evidence="3" type="ORF">SAMN05192570_0843</name>
</gene>
<reference evidence="4" key="1">
    <citation type="submission" date="2016-10" db="EMBL/GenBank/DDBJ databases">
        <authorList>
            <person name="Varghese N."/>
            <person name="Submissions S."/>
        </authorList>
    </citation>
    <scope>NUCLEOTIDE SEQUENCE [LARGE SCALE GENOMIC DNA]</scope>
    <source>
        <strain evidence="4">CGMCC 1.10683</strain>
    </source>
</reference>
<organism evidence="3 4">
    <name type="scientific">Brevundimonas viscosa</name>
    <dbReference type="NCBI Taxonomy" id="871741"/>
    <lineage>
        <taxon>Bacteria</taxon>
        <taxon>Pseudomonadati</taxon>
        <taxon>Pseudomonadota</taxon>
        <taxon>Alphaproteobacteria</taxon>
        <taxon>Caulobacterales</taxon>
        <taxon>Caulobacteraceae</taxon>
        <taxon>Brevundimonas</taxon>
    </lineage>
</organism>
<dbReference type="STRING" id="871741.SAMN05192570_0843"/>
<name>A0A1I6P4X7_9CAUL</name>
<dbReference type="EMBL" id="FOZV01000001">
    <property type="protein sequence ID" value="SFS35274.1"/>
    <property type="molecule type" value="Genomic_DNA"/>
</dbReference>
<dbReference type="PROSITE" id="PS51123">
    <property type="entry name" value="OMPA_2"/>
    <property type="match status" value="1"/>
</dbReference>
<evidence type="ECO:0000313" key="4">
    <source>
        <dbReference type="Proteomes" id="UP000198788"/>
    </source>
</evidence>
<dbReference type="Proteomes" id="UP000198788">
    <property type="component" value="Unassembled WGS sequence"/>
</dbReference>
<accession>A0A1I6P4X7</accession>
<evidence type="ECO:0000256" key="1">
    <source>
        <dbReference type="PROSITE-ProRule" id="PRU00473"/>
    </source>
</evidence>
<dbReference type="AlphaFoldDB" id="A0A1I6P4X7"/>
<dbReference type="SUPFAM" id="SSF103088">
    <property type="entry name" value="OmpA-like"/>
    <property type="match status" value="1"/>
</dbReference>
<proteinExistence type="predicted"/>
<sequence>MRKLAAAGLAAMAVAGCGLTRGMDRDELVAEPSACAPQRFEVYFAEGEAALTQAALQAIGLTGTRLQGCDIRRVQVIGLADPTGGAEANLDLSERRALAVTEALAAAGWPAPAFELGAAGESGAVTAAGAVEPMRRRTEVLVDAAPK</sequence>
<evidence type="ECO:0000313" key="3">
    <source>
        <dbReference type="EMBL" id="SFS35274.1"/>
    </source>
</evidence>
<dbReference type="GO" id="GO:0016020">
    <property type="term" value="C:membrane"/>
    <property type="evidence" value="ECO:0007669"/>
    <property type="project" value="UniProtKB-UniRule"/>
</dbReference>
<evidence type="ECO:0000259" key="2">
    <source>
        <dbReference type="PROSITE" id="PS51123"/>
    </source>
</evidence>
<dbReference type="InterPro" id="IPR006665">
    <property type="entry name" value="OmpA-like"/>
</dbReference>
<dbReference type="Pfam" id="PF00691">
    <property type="entry name" value="OmpA"/>
    <property type="match status" value="1"/>
</dbReference>
<keyword evidence="1" id="KW-0472">Membrane</keyword>